<dbReference type="OrthoDB" id="7991139at2"/>
<gene>
    <name evidence="2" type="ORF">MMSR116_10950</name>
</gene>
<sequence>MAAGALADPAVDPQVESRRALAPPLLLAVGWIGLFAYCAAYLTEDMPFRKTATPMVGEPLIDQTEDLPRHMIAVAAPEPAVPATPAAATPPSSQAVMAQAAVPAAPIRPALAADYVGTWGPTAEACGLPSRRHGYIQATITPDRAKAGDTVCSFRETHRAGSGWTMAADCSDRDKRWSSQVRLMVDGDRLTWSSAWGTSAYVRCNRRSG</sequence>
<organism evidence="2 3">
    <name type="scientific">Methylobacterium mesophilicum SR1.6/6</name>
    <dbReference type="NCBI Taxonomy" id="908290"/>
    <lineage>
        <taxon>Bacteria</taxon>
        <taxon>Pseudomonadati</taxon>
        <taxon>Pseudomonadota</taxon>
        <taxon>Alphaproteobacteria</taxon>
        <taxon>Hyphomicrobiales</taxon>
        <taxon>Methylobacteriaceae</taxon>
        <taxon>Methylobacterium</taxon>
    </lineage>
</organism>
<proteinExistence type="predicted"/>
<keyword evidence="1" id="KW-1133">Transmembrane helix</keyword>
<keyword evidence="1" id="KW-0812">Transmembrane</keyword>
<keyword evidence="1" id="KW-0472">Membrane</keyword>
<dbReference type="KEGG" id="mmes:MMSR116_10950"/>
<protein>
    <submittedName>
        <fullName evidence="2">Peptidase inhibitor family I36 protein</fullName>
    </submittedName>
</protein>
<evidence type="ECO:0000313" key="3">
    <source>
        <dbReference type="Proteomes" id="UP000012488"/>
    </source>
</evidence>
<feature type="transmembrane region" description="Helical" evidence="1">
    <location>
        <begin position="20"/>
        <end position="42"/>
    </location>
</feature>
<reference evidence="2 3" key="2">
    <citation type="journal article" date="2013" name="Genome Announc.">
        <title>Draft Genome Sequence of Methylobacterium mesophilicum Strain SR1.6/6, Isolated from Citrus sinensis.</title>
        <authorList>
            <person name="Marinho Almeida D."/>
            <person name="Dini-Andreote F."/>
            <person name="Camargo Neves A.A."/>
            <person name="Juca Ramos R.T."/>
            <person name="Andreote F.D."/>
            <person name="Carneiro A.R."/>
            <person name="Oliveira de Souza Lima A."/>
            <person name="Caracciolo Gomes de Sa P.H."/>
            <person name="Ribeiro Barbosa M.S."/>
            <person name="Araujo W.L."/>
            <person name="Silva A."/>
        </authorList>
    </citation>
    <scope>NUCLEOTIDE SEQUENCE [LARGE SCALE GENOMIC DNA]</scope>
    <source>
        <strain evidence="2 3">SR1.6/6</strain>
    </source>
</reference>
<reference evidence="2 3" key="1">
    <citation type="journal article" date="2012" name="Genet. Mol. Biol.">
        <title>Analysis of 16S rRNA and mxaF genes revealing insights into Methylobacterium niche-specific plant association.</title>
        <authorList>
            <person name="Dourado M.N."/>
            <person name="Andreote F.D."/>
            <person name="Dini-Andreote F."/>
            <person name="Conti R."/>
            <person name="Araujo J.M."/>
            <person name="Araujo W.L."/>
        </authorList>
    </citation>
    <scope>NUCLEOTIDE SEQUENCE [LARGE SCALE GENOMIC DNA]</scope>
    <source>
        <strain evidence="2 3">SR1.6/6</strain>
    </source>
</reference>
<dbReference type="AlphaFoldDB" id="A0A6B9FU34"/>
<accession>A0A6B9FU34</accession>
<evidence type="ECO:0000313" key="2">
    <source>
        <dbReference type="EMBL" id="QGY06130.1"/>
    </source>
</evidence>
<evidence type="ECO:0000256" key="1">
    <source>
        <dbReference type="SAM" id="Phobius"/>
    </source>
</evidence>
<name>A0A6B9FU34_9HYPH</name>
<dbReference type="EMBL" id="CP043538">
    <property type="protein sequence ID" value="QGY06130.1"/>
    <property type="molecule type" value="Genomic_DNA"/>
</dbReference>
<dbReference type="Proteomes" id="UP000012488">
    <property type="component" value="Chromosome"/>
</dbReference>